<evidence type="ECO:0000313" key="3">
    <source>
        <dbReference type="Proteomes" id="UP000554286"/>
    </source>
</evidence>
<keyword evidence="3" id="KW-1185">Reference proteome</keyword>
<dbReference type="RefSeq" id="WP_184045570.1">
    <property type="nucleotide sequence ID" value="NZ_JACIGK010000017.1"/>
</dbReference>
<sequence>MTRFASVLALAATLAAAPLASTPALADEIEDSIAAALEAYRAGDTNLAKEELDYAGQLLSQMKAEGLSAFLPDPMDGWTREDGDTQALGAAMMGGGLTANAAYARGGERVEINLMADNPMVNAMAGMFANTTMMGAMGSLKRINGQKVVLTNDGEIQALINNRILVQVSGSAAVEDKEAYFAAIDMDGLKAF</sequence>
<feature type="chain" id="PRO_5031390680" evidence="1">
    <location>
        <begin position="27"/>
        <end position="192"/>
    </location>
</feature>
<accession>A0A7W6RF59</accession>
<name>A0A7W6RF59_9PROT</name>
<comment type="caution">
    <text evidence="2">The sequence shown here is derived from an EMBL/GenBank/DDBJ whole genome shotgun (WGS) entry which is preliminary data.</text>
</comment>
<dbReference type="AlphaFoldDB" id="A0A7W6RF59"/>
<keyword evidence="1" id="KW-0732">Signal</keyword>
<dbReference type="Proteomes" id="UP000554286">
    <property type="component" value="Unassembled WGS sequence"/>
</dbReference>
<dbReference type="EMBL" id="JACIGK010000017">
    <property type="protein sequence ID" value="MBB4266803.1"/>
    <property type="molecule type" value="Genomic_DNA"/>
</dbReference>
<feature type="signal peptide" evidence="1">
    <location>
        <begin position="1"/>
        <end position="26"/>
    </location>
</feature>
<evidence type="ECO:0000313" key="2">
    <source>
        <dbReference type="EMBL" id="MBB4266803.1"/>
    </source>
</evidence>
<reference evidence="2 3" key="1">
    <citation type="submission" date="2020-08" db="EMBL/GenBank/DDBJ databases">
        <title>Genome sequencing of Purple Non-Sulfur Bacteria from various extreme environments.</title>
        <authorList>
            <person name="Mayer M."/>
        </authorList>
    </citation>
    <scope>NUCLEOTIDE SEQUENCE [LARGE SCALE GENOMIC DNA]</scope>
    <source>
        <strain evidence="2 3">JA131</strain>
    </source>
</reference>
<evidence type="ECO:0000256" key="1">
    <source>
        <dbReference type="SAM" id="SignalP"/>
    </source>
</evidence>
<protein>
    <submittedName>
        <fullName evidence="2">Uncharacterized protein</fullName>
    </submittedName>
</protein>
<organism evidence="2 3">
    <name type="scientific">Roseospira visakhapatnamensis</name>
    <dbReference type="NCBI Taxonomy" id="390880"/>
    <lineage>
        <taxon>Bacteria</taxon>
        <taxon>Pseudomonadati</taxon>
        <taxon>Pseudomonadota</taxon>
        <taxon>Alphaproteobacteria</taxon>
        <taxon>Rhodospirillales</taxon>
        <taxon>Rhodospirillaceae</taxon>
        <taxon>Roseospira</taxon>
    </lineage>
</organism>
<gene>
    <name evidence="2" type="ORF">GGD89_002439</name>
</gene>
<proteinExistence type="predicted"/>